<name>A0ABT7F4Y8_9RHOB</name>
<gene>
    <name evidence="1" type="ORF">QO033_18440</name>
</gene>
<organism evidence="1 2">
    <name type="scientific">Pseudodonghicola flavimaris</name>
    <dbReference type="NCBI Taxonomy" id="3050036"/>
    <lineage>
        <taxon>Bacteria</taxon>
        <taxon>Pseudomonadati</taxon>
        <taxon>Pseudomonadota</taxon>
        <taxon>Alphaproteobacteria</taxon>
        <taxon>Rhodobacterales</taxon>
        <taxon>Paracoccaceae</taxon>
        <taxon>Pseudodonghicola</taxon>
    </lineage>
</organism>
<sequence>MLLQKRPPRAAVTVAESAAPEGLERIRTPGCAAAIWQRRPDPLFHQWLDRLPADRLPALRAELAVPEVGDAVVRACAASGLADGAGRTRLCRDIADLARRFSRLMHSPLLRLRLDVIGDDACRRFHLDNVPARLLCTYRGNGTEYGPAGPGSRPEPVFRMARGAVGVFRGQRWPGAEPCGLLHRSPPVARTDDTRLLLVIDLAEGVGG</sequence>
<dbReference type="EMBL" id="JASNJD010000017">
    <property type="protein sequence ID" value="MDK3019665.1"/>
    <property type="molecule type" value="Genomic_DNA"/>
</dbReference>
<evidence type="ECO:0000313" key="1">
    <source>
        <dbReference type="EMBL" id="MDK3019665.1"/>
    </source>
</evidence>
<dbReference type="Proteomes" id="UP001243757">
    <property type="component" value="Unassembled WGS sequence"/>
</dbReference>
<reference evidence="1 2" key="1">
    <citation type="submission" date="2023-05" db="EMBL/GenBank/DDBJ databases">
        <title>Pseudodonghicola sp. nov.</title>
        <authorList>
            <person name="Huang J."/>
        </authorList>
    </citation>
    <scope>NUCLEOTIDE SEQUENCE [LARGE SCALE GENOMIC DNA]</scope>
    <source>
        <strain evidence="1 2">IC7</strain>
    </source>
</reference>
<proteinExistence type="predicted"/>
<evidence type="ECO:0000313" key="2">
    <source>
        <dbReference type="Proteomes" id="UP001243757"/>
    </source>
</evidence>
<dbReference type="InterPro" id="IPR014955">
    <property type="entry name" value="DUF1826"/>
</dbReference>
<keyword evidence="2" id="KW-1185">Reference proteome</keyword>
<accession>A0ABT7F4Y8</accession>
<dbReference type="RefSeq" id="WP_284482438.1">
    <property type="nucleotide sequence ID" value="NZ_JASNJD010000017.1"/>
</dbReference>
<dbReference type="Pfam" id="PF08856">
    <property type="entry name" value="DUF1826"/>
    <property type="match status" value="1"/>
</dbReference>
<comment type="caution">
    <text evidence="1">The sequence shown here is derived from an EMBL/GenBank/DDBJ whole genome shotgun (WGS) entry which is preliminary data.</text>
</comment>
<protein>
    <submittedName>
        <fullName evidence="1">DUF1826 domain-containing protein</fullName>
    </submittedName>
</protein>